<name>A0A1G5VCP7_9EURY</name>
<evidence type="ECO:0000313" key="1">
    <source>
        <dbReference type="EMBL" id="SDA43653.1"/>
    </source>
</evidence>
<evidence type="ECO:0000313" key="2">
    <source>
        <dbReference type="Proteomes" id="UP000323439"/>
    </source>
</evidence>
<sequence>MKIKELDAEYTYDFDLDIVNIQVKQEYTYKESVDLDVGVFLDFDENDFPVNLEILSASKRLDIEKELLINPQGNVKIIISSDLIELNVNFLINDNNYLLQYCDRHCENLKIADTETSFALV</sequence>
<organism evidence="1 2">
    <name type="scientific">Methanobrevibacter millerae</name>
    <dbReference type="NCBI Taxonomy" id="230361"/>
    <lineage>
        <taxon>Archaea</taxon>
        <taxon>Methanobacteriati</taxon>
        <taxon>Methanobacteriota</taxon>
        <taxon>Methanomada group</taxon>
        <taxon>Methanobacteria</taxon>
        <taxon>Methanobacteriales</taxon>
        <taxon>Methanobacteriaceae</taxon>
        <taxon>Methanobrevibacter</taxon>
    </lineage>
</organism>
<dbReference type="RefSeq" id="WP_149731179.1">
    <property type="nucleotide sequence ID" value="NZ_FMXB01000003.1"/>
</dbReference>
<protein>
    <submittedName>
        <fullName evidence="1">Uncharacterized protein YuzE</fullName>
    </submittedName>
</protein>
<dbReference type="AlphaFoldDB" id="A0A1G5VCP7"/>
<proteinExistence type="predicted"/>
<dbReference type="Proteomes" id="UP000323439">
    <property type="component" value="Unassembled WGS sequence"/>
</dbReference>
<dbReference type="EMBL" id="FMXB01000003">
    <property type="protein sequence ID" value="SDA43653.1"/>
    <property type="molecule type" value="Genomic_DNA"/>
</dbReference>
<dbReference type="OrthoDB" id="68496at2157"/>
<dbReference type="Pfam" id="PF10049">
    <property type="entry name" value="DUF2283"/>
    <property type="match status" value="1"/>
</dbReference>
<dbReference type="InterPro" id="IPR019270">
    <property type="entry name" value="DUF2283"/>
</dbReference>
<accession>A0A1G5VCP7</accession>
<reference evidence="1 2" key="1">
    <citation type="submission" date="2016-10" db="EMBL/GenBank/DDBJ databases">
        <authorList>
            <person name="Varghese N."/>
            <person name="Submissions S."/>
        </authorList>
    </citation>
    <scope>NUCLEOTIDE SEQUENCE [LARGE SCALE GENOMIC DNA]</scope>
    <source>
        <strain evidence="1 2">DSM 16643</strain>
    </source>
</reference>
<keyword evidence="2" id="KW-1185">Reference proteome</keyword>
<gene>
    <name evidence="1" type="ORF">SAMN02910315_00543</name>
</gene>